<name>A0A553I845_9PEZI</name>
<dbReference type="Proteomes" id="UP000319160">
    <property type="component" value="Unassembled WGS sequence"/>
</dbReference>
<evidence type="ECO:0000313" key="2">
    <source>
        <dbReference type="Proteomes" id="UP000319160"/>
    </source>
</evidence>
<dbReference type="STRING" id="2512241.A0A553I845"/>
<dbReference type="OrthoDB" id="414322at2759"/>
<protein>
    <submittedName>
        <fullName evidence="1">Uncharacterized protein</fullName>
    </submittedName>
</protein>
<proteinExistence type="predicted"/>
<gene>
    <name evidence="1" type="ORF">FHL15_002626</name>
</gene>
<sequence length="351" mass="38904">MAVQDGVATPPSNLVTLIITTSPTPSAPSTDLISDILASFKLHCPVLLSCKVIVVFDTYDRIGDSMRLKKGQITAEGARAVELYKTNVKNLVLGEWYPEAAQNSRAFVHAQGLAEYGSPHLAENHVALSILQTVDRRVTFIEPTGRIGFGLAVRSALRVTETPYVWVQQHDWPLARNIPLESLVEVMQASEGDPSVPVKYVCLPAIRMLSYATSAHVLQFPALRALTAELKRDFPTSGSDSASVPLTPLFFWHDKPHIAATAHYLARIFPSRLAIARGDFIEDSVGQRARTQMKEGNWAKWACWLYYPGDGKEVCLQHRHGRKWRGVEADMQTRALFAEMRSKQSSLLPAS</sequence>
<dbReference type="AlphaFoldDB" id="A0A553I845"/>
<dbReference type="EMBL" id="VFLP01000011">
    <property type="protein sequence ID" value="TRX96354.1"/>
    <property type="molecule type" value="Genomic_DNA"/>
</dbReference>
<evidence type="ECO:0000313" key="1">
    <source>
        <dbReference type="EMBL" id="TRX96354.1"/>
    </source>
</evidence>
<organism evidence="1 2">
    <name type="scientific">Xylaria flabelliformis</name>
    <dbReference type="NCBI Taxonomy" id="2512241"/>
    <lineage>
        <taxon>Eukaryota</taxon>
        <taxon>Fungi</taxon>
        <taxon>Dikarya</taxon>
        <taxon>Ascomycota</taxon>
        <taxon>Pezizomycotina</taxon>
        <taxon>Sordariomycetes</taxon>
        <taxon>Xylariomycetidae</taxon>
        <taxon>Xylariales</taxon>
        <taxon>Xylariaceae</taxon>
        <taxon>Xylaria</taxon>
    </lineage>
</organism>
<keyword evidence="2" id="KW-1185">Reference proteome</keyword>
<comment type="caution">
    <text evidence="1">The sequence shown here is derived from an EMBL/GenBank/DDBJ whole genome shotgun (WGS) entry which is preliminary data.</text>
</comment>
<accession>A0A553I845</accession>
<reference evidence="2" key="1">
    <citation type="submission" date="2019-06" db="EMBL/GenBank/DDBJ databases">
        <title>Draft genome sequence of the griseofulvin-producing fungus Xylaria cubensis strain G536.</title>
        <authorList>
            <person name="Mead M.E."/>
            <person name="Raja H.A."/>
            <person name="Steenwyk J.L."/>
            <person name="Knowles S.L."/>
            <person name="Oberlies N.H."/>
            <person name="Rokas A."/>
        </authorList>
    </citation>
    <scope>NUCLEOTIDE SEQUENCE [LARGE SCALE GENOMIC DNA]</scope>
    <source>
        <strain evidence="2">G536</strain>
    </source>
</reference>